<comment type="caution">
    <text evidence="2">The sequence shown here is derived from an EMBL/GenBank/DDBJ whole genome shotgun (WGS) entry which is preliminary data.</text>
</comment>
<keyword evidence="1" id="KW-0732">Signal</keyword>
<dbReference type="InterPro" id="IPR050955">
    <property type="entry name" value="Plant_Biomass_Hydrol_Est"/>
</dbReference>
<dbReference type="PANTHER" id="PTHR43037:SF4">
    <property type="entry name" value="PEPTIDASE S9 PROLYL OLIGOPEPTIDASE CATALYTIC DOMAIN-CONTAINING PROTEIN"/>
    <property type="match status" value="1"/>
</dbReference>
<dbReference type="AlphaFoldDB" id="A0A327WTD6"/>
<evidence type="ECO:0000256" key="1">
    <source>
        <dbReference type="ARBA" id="ARBA00022729"/>
    </source>
</evidence>
<reference evidence="2 3" key="1">
    <citation type="submission" date="2018-06" db="EMBL/GenBank/DDBJ databases">
        <title>Genomic Encyclopedia of Archaeal and Bacterial Type Strains, Phase II (KMG-II): from individual species to whole genera.</title>
        <authorList>
            <person name="Goeker M."/>
        </authorList>
    </citation>
    <scope>NUCLEOTIDE SEQUENCE [LARGE SCALE GENOMIC DNA]</scope>
    <source>
        <strain evidence="2 3">DSM 21851</strain>
    </source>
</reference>
<protein>
    <submittedName>
        <fullName evidence="2">Esterase/PHB depolymerase</fullName>
    </submittedName>
</protein>
<evidence type="ECO:0000313" key="2">
    <source>
        <dbReference type="EMBL" id="RAJ95898.1"/>
    </source>
</evidence>
<dbReference type="PANTHER" id="PTHR43037">
    <property type="entry name" value="UNNAMED PRODUCT-RELATED"/>
    <property type="match status" value="1"/>
</dbReference>
<proteinExistence type="predicted"/>
<dbReference type="EMBL" id="QLMC01000004">
    <property type="protein sequence ID" value="RAJ95898.1"/>
    <property type="molecule type" value="Genomic_DNA"/>
</dbReference>
<accession>A0A327WTD6</accession>
<dbReference type="SUPFAM" id="SSF53474">
    <property type="entry name" value="alpha/beta-Hydrolases"/>
    <property type="match status" value="2"/>
</dbReference>
<gene>
    <name evidence="2" type="ORF">LX87_03648</name>
</gene>
<evidence type="ECO:0000313" key="3">
    <source>
        <dbReference type="Proteomes" id="UP000248790"/>
    </source>
</evidence>
<dbReference type="Gene3D" id="3.40.50.1820">
    <property type="entry name" value="alpha/beta hydrolase"/>
    <property type="match status" value="1"/>
</dbReference>
<keyword evidence="3" id="KW-1185">Reference proteome</keyword>
<dbReference type="RefSeq" id="WP_111629892.1">
    <property type="nucleotide sequence ID" value="NZ_QLMC01000004.1"/>
</dbReference>
<organism evidence="2 3">
    <name type="scientific">Larkinella arboricola</name>
    <dbReference type="NCBI Taxonomy" id="643671"/>
    <lineage>
        <taxon>Bacteria</taxon>
        <taxon>Pseudomonadati</taxon>
        <taxon>Bacteroidota</taxon>
        <taxon>Cytophagia</taxon>
        <taxon>Cytophagales</taxon>
        <taxon>Spirosomataceae</taxon>
        <taxon>Larkinella</taxon>
    </lineage>
</organism>
<dbReference type="Proteomes" id="UP000248790">
    <property type="component" value="Unassembled WGS sequence"/>
</dbReference>
<name>A0A327WTD6_LARAB</name>
<dbReference type="InterPro" id="IPR029058">
    <property type="entry name" value="AB_hydrolase_fold"/>
</dbReference>
<sequence>MKNRILLIAFLLITVLSVQAQRIYNFTQGLAIGPCHQYGREALYTDQLAYHLYRGDLQKPVAGQGLTTTSTDSLRWQAVTPDQQGKFRGRLFSNGYLYLTYTADRDQTALLHATGPNMVYVNGTPHAGDPYALGYLYIPVPLKKGVNEIYLRTSQFSRYQGLTAKLIFPEKPVALNTEDPTLPSVVLGNQSEPIWGAVVLVNTTNKALNGLKMKSRLAGKELVTELPTVPAMTTRKVGFRMDASGVMGKENGKVVISLLQTGKAVDEKELTLSVAGPGEHYSQTFVSTIDGSVQYFGVAPQSKPDGQAPALFLSVHGAGVEAIGQARAYQPKDWGVLVAPTNRRPRGFNWEDWGRLDALEVFNLGKKQFKPDPQRIYLTGHSMGGHGTWYLGATFPGNWAAIAPCAGYPTLAGYGSHDGKIPEEGATALEKMLLRSSNPSNVIKLASNYKPLGVYILHGDADRTVSVEYARQMRKLLGTFHPDFTHYEYPGGSHWYGNESVDWNPIFDYFKWHKIAADSAVHTIDFTTANPGISSTMRWVSVEQQQHPLEYSRVQLKRDKKAKTISGKTENIQLLSFNLSDFAPGETVSITLDSLNTVSHTVKSAGERLYLAKNGQWEMSTKPALTQKGAHRNGTFKEPFNHRMVFVYGTAGTAAENEWAYNKARYDAETWYYRGNGAVDIVPDKAFSPAQYADRGVVIYGNATTNRAWNGLLANCPIQVSRGQLTVGTERYTGQDVSAYFAWPRPDSEIASVAVVSGTGLAGMKAADANQYFAGGSGFPDYMIFGLDMVKDGIRGVRKAGFFNNDWKLESRETVGQP</sequence>
<dbReference type="OrthoDB" id="9764953at2"/>